<dbReference type="SUPFAM" id="SSF53850">
    <property type="entry name" value="Periplasmic binding protein-like II"/>
    <property type="match status" value="1"/>
</dbReference>
<dbReference type="InterPro" id="IPR005064">
    <property type="entry name" value="BUG"/>
</dbReference>
<dbReference type="PANTHER" id="PTHR42928">
    <property type="entry name" value="TRICARBOXYLATE-BINDING PROTEIN"/>
    <property type="match status" value="1"/>
</dbReference>
<evidence type="ECO:0000256" key="1">
    <source>
        <dbReference type="ARBA" id="ARBA00006987"/>
    </source>
</evidence>
<dbReference type="Gene3D" id="3.40.190.150">
    <property type="entry name" value="Bordetella uptake gene, domain 1"/>
    <property type="match status" value="1"/>
</dbReference>
<keyword evidence="2" id="KW-0732">Signal</keyword>
<sequence>MRAFDSLACAGTMRRRLLGTAVAVMAGAAAAPVAAQPADWPSRPIKLVVPFPAGSSPDIIARVIAQPLGKQLGQAIVIDNKPGAGGNIGTGTVAHAAPDGYTMLFTINGPLATAPALYSKLNYDPLKDLAPVTLVATSPNVLVVPPSLNVDSVKSFTQLLKKEPGKLNYGSVGAGSSAHLAMELLKGNENLDILHVPYAGFPQVITAMLGGQVQAGFMVPAIAMPQVRDGKVKALAVTSLKRSPALPDLPTMAEAGVPNFEVISWQAVLMPAGTPQPIIDRLNKELVQIIKDEEVQKQLTAQYFTAAPSTPAELTALIKKEQQTLGAVIKRLNLTLD</sequence>
<protein>
    <submittedName>
        <fullName evidence="3">Tripartite tricarboxylate transporter family receptor</fullName>
    </submittedName>
</protein>
<keyword evidence="4" id="KW-1185">Reference proteome</keyword>
<dbReference type="InterPro" id="IPR042100">
    <property type="entry name" value="Bug_dom1"/>
</dbReference>
<dbReference type="Proteomes" id="UP000277294">
    <property type="component" value="Unassembled WGS sequence"/>
</dbReference>
<dbReference type="PANTHER" id="PTHR42928:SF5">
    <property type="entry name" value="BLR1237 PROTEIN"/>
    <property type="match status" value="1"/>
</dbReference>
<feature type="chain" id="PRO_5018047942" evidence="2">
    <location>
        <begin position="36"/>
        <end position="337"/>
    </location>
</feature>
<dbReference type="Pfam" id="PF03401">
    <property type="entry name" value="TctC"/>
    <property type="match status" value="1"/>
</dbReference>
<evidence type="ECO:0000313" key="4">
    <source>
        <dbReference type="Proteomes" id="UP000277294"/>
    </source>
</evidence>
<keyword evidence="3" id="KW-0675">Receptor</keyword>
<accession>A0A3P4B4B6</accession>
<comment type="similarity">
    <text evidence="1">Belongs to the UPF0065 (bug) family.</text>
</comment>
<name>A0A3P4B4B6_9BURK</name>
<dbReference type="Gene3D" id="3.40.190.10">
    <property type="entry name" value="Periplasmic binding protein-like II"/>
    <property type="match status" value="1"/>
</dbReference>
<feature type="signal peptide" evidence="2">
    <location>
        <begin position="1"/>
        <end position="35"/>
    </location>
</feature>
<evidence type="ECO:0000256" key="2">
    <source>
        <dbReference type="SAM" id="SignalP"/>
    </source>
</evidence>
<dbReference type="PIRSF" id="PIRSF017082">
    <property type="entry name" value="YflP"/>
    <property type="match status" value="1"/>
</dbReference>
<proteinExistence type="inferred from homology"/>
<organism evidence="3 4">
    <name type="scientific">Pigmentiphaga humi</name>
    <dbReference type="NCBI Taxonomy" id="2478468"/>
    <lineage>
        <taxon>Bacteria</taxon>
        <taxon>Pseudomonadati</taxon>
        <taxon>Pseudomonadota</taxon>
        <taxon>Betaproteobacteria</taxon>
        <taxon>Burkholderiales</taxon>
        <taxon>Alcaligenaceae</taxon>
        <taxon>Pigmentiphaga</taxon>
    </lineage>
</organism>
<gene>
    <name evidence="3" type="ORF">PIGHUM_02602</name>
</gene>
<dbReference type="CDD" id="cd13578">
    <property type="entry name" value="PBP2_Bug27"/>
    <property type="match status" value="1"/>
</dbReference>
<evidence type="ECO:0000313" key="3">
    <source>
        <dbReference type="EMBL" id="VCU70530.1"/>
    </source>
</evidence>
<dbReference type="AlphaFoldDB" id="A0A3P4B4B6"/>
<reference evidence="3 4" key="1">
    <citation type="submission" date="2018-10" db="EMBL/GenBank/DDBJ databases">
        <authorList>
            <person name="Criscuolo A."/>
        </authorList>
    </citation>
    <scope>NUCLEOTIDE SEQUENCE [LARGE SCALE GENOMIC DNA]</scope>
    <source>
        <strain evidence="3">DnA1</strain>
    </source>
</reference>
<dbReference type="EMBL" id="UWPJ01000020">
    <property type="protein sequence ID" value="VCU70530.1"/>
    <property type="molecule type" value="Genomic_DNA"/>
</dbReference>